<protein>
    <recommendedName>
        <fullName evidence="3">TonB-dependent receptor-like beta-barrel domain-containing protein</fullName>
    </recommendedName>
</protein>
<evidence type="ECO:0000313" key="2">
    <source>
        <dbReference type="Proteomes" id="UP001199816"/>
    </source>
</evidence>
<dbReference type="RefSeq" id="WP_231008201.1">
    <property type="nucleotide sequence ID" value="NZ_JAJNEC010000007.1"/>
</dbReference>
<gene>
    <name evidence="1" type="ORF">LQ567_22915</name>
</gene>
<evidence type="ECO:0000313" key="1">
    <source>
        <dbReference type="EMBL" id="MCD2425654.1"/>
    </source>
</evidence>
<organism evidence="1 2">
    <name type="scientific">Niabella pedocola</name>
    <dbReference type="NCBI Taxonomy" id="1752077"/>
    <lineage>
        <taxon>Bacteria</taxon>
        <taxon>Pseudomonadati</taxon>
        <taxon>Bacteroidota</taxon>
        <taxon>Chitinophagia</taxon>
        <taxon>Chitinophagales</taxon>
        <taxon>Chitinophagaceae</taxon>
        <taxon>Niabella</taxon>
    </lineage>
</organism>
<name>A0ABS8PX66_9BACT</name>
<proteinExistence type="predicted"/>
<comment type="caution">
    <text evidence="1">The sequence shown here is derived from an EMBL/GenBank/DDBJ whole genome shotgun (WGS) entry which is preliminary data.</text>
</comment>
<keyword evidence="2" id="KW-1185">Reference proteome</keyword>
<reference evidence="1 2" key="1">
    <citation type="submission" date="2021-11" db="EMBL/GenBank/DDBJ databases">
        <title>Genomic of Niabella pedocola.</title>
        <authorList>
            <person name="Wu T."/>
        </authorList>
    </citation>
    <scope>NUCLEOTIDE SEQUENCE [LARGE SCALE GENOMIC DNA]</scope>
    <source>
        <strain evidence="1 2">JCM 31011</strain>
    </source>
</reference>
<dbReference type="EMBL" id="JAJNEC010000007">
    <property type="protein sequence ID" value="MCD2425654.1"/>
    <property type="molecule type" value="Genomic_DNA"/>
</dbReference>
<sequence>MLQAFADDHWSESDRNLYALYPRFATASNQITNNLQTSTWWMRNGSFLRLKSVELGYSLSPQLLQRLRIKSLRLYASGMNLLTISGFKLWDVEQGGNGFAYPIQKVVNIGAQISIN</sequence>
<accession>A0ABS8PX66</accession>
<evidence type="ECO:0008006" key="3">
    <source>
        <dbReference type="Google" id="ProtNLM"/>
    </source>
</evidence>
<dbReference type="Proteomes" id="UP001199816">
    <property type="component" value="Unassembled WGS sequence"/>
</dbReference>